<comment type="caution">
    <text evidence="2">The sequence shown here is derived from an EMBL/GenBank/DDBJ whole genome shotgun (WGS) entry which is preliminary data.</text>
</comment>
<organism evidence="2 3">
    <name type="scientific">Spongiactinospora gelatinilytica</name>
    <dbReference type="NCBI Taxonomy" id="2666298"/>
    <lineage>
        <taxon>Bacteria</taxon>
        <taxon>Bacillati</taxon>
        <taxon>Actinomycetota</taxon>
        <taxon>Actinomycetes</taxon>
        <taxon>Streptosporangiales</taxon>
        <taxon>Streptosporangiaceae</taxon>
        <taxon>Spongiactinospora</taxon>
    </lineage>
</organism>
<evidence type="ECO:0000313" key="3">
    <source>
        <dbReference type="Proteomes" id="UP000248544"/>
    </source>
</evidence>
<dbReference type="AlphaFoldDB" id="A0A2W2GV21"/>
<feature type="transmembrane region" description="Helical" evidence="1">
    <location>
        <begin position="61"/>
        <end position="84"/>
    </location>
</feature>
<dbReference type="EMBL" id="POUA01000180">
    <property type="protein sequence ID" value="PZG41118.1"/>
    <property type="molecule type" value="Genomic_DNA"/>
</dbReference>
<evidence type="ECO:0000313" key="2">
    <source>
        <dbReference type="EMBL" id="PZG41118.1"/>
    </source>
</evidence>
<keyword evidence="1" id="KW-1133">Transmembrane helix</keyword>
<accession>A0A2W2GV21</accession>
<proteinExistence type="predicted"/>
<reference evidence="2 3" key="1">
    <citation type="submission" date="2018-01" db="EMBL/GenBank/DDBJ databases">
        <title>Draft genome sequence of Sphaerisporangium sp. 7K107.</title>
        <authorList>
            <person name="Sahin N."/>
            <person name="Saygin H."/>
            <person name="Ay H."/>
        </authorList>
    </citation>
    <scope>NUCLEOTIDE SEQUENCE [LARGE SCALE GENOMIC DNA]</scope>
    <source>
        <strain evidence="2 3">7K107</strain>
    </source>
</reference>
<keyword evidence="3" id="KW-1185">Reference proteome</keyword>
<evidence type="ECO:0000256" key="1">
    <source>
        <dbReference type="SAM" id="Phobius"/>
    </source>
</evidence>
<gene>
    <name evidence="2" type="ORF">C1I98_21785</name>
</gene>
<keyword evidence="1" id="KW-0812">Transmembrane</keyword>
<name>A0A2W2GV21_9ACTN</name>
<keyword evidence="1" id="KW-0472">Membrane</keyword>
<protein>
    <submittedName>
        <fullName evidence="2">Uncharacterized protein</fullName>
    </submittedName>
</protein>
<sequence length="99" mass="10100">MAALGGGLAGRPVPVAVPVACAALAACATMAVGLSWARVLPAFVAGGWSIDVYGYRVGPVFALPIPSFLLWGGALGAAALVYYYRSRGECRRCAAAITR</sequence>
<dbReference type="Proteomes" id="UP000248544">
    <property type="component" value="Unassembled WGS sequence"/>
</dbReference>